<reference evidence="4" key="1">
    <citation type="submission" date="2022-08" db="UniProtKB">
        <authorList>
            <consortium name="EnsemblMetazoa"/>
        </authorList>
    </citation>
    <scope>IDENTIFICATION</scope>
    <source>
        <strain evidence="4">05x7-T-G4-1.051#20</strain>
    </source>
</reference>
<evidence type="ECO:0000259" key="3">
    <source>
        <dbReference type="SMART" id="SM00181"/>
    </source>
</evidence>
<dbReference type="InterPro" id="IPR008979">
    <property type="entry name" value="Galactose-bd-like_sf"/>
</dbReference>
<dbReference type="Pfam" id="PF22633">
    <property type="entry name" value="F5_F8_type_C_2"/>
    <property type="match status" value="1"/>
</dbReference>
<keyword evidence="2" id="KW-0812">Transmembrane</keyword>
<dbReference type="GO" id="GO:0005044">
    <property type="term" value="F:scavenger receptor activity"/>
    <property type="evidence" value="ECO:0007669"/>
    <property type="project" value="InterPro"/>
</dbReference>
<dbReference type="SUPFAM" id="SSF49785">
    <property type="entry name" value="Galactose-binding domain-like"/>
    <property type="match status" value="1"/>
</dbReference>
<keyword evidence="5" id="KW-1185">Reference proteome</keyword>
<protein>
    <recommendedName>
        <fullName evidence="3">EGF-like domain-containing protein</fullName>
    </recommendedName>
</protein>
<dbReference type="Gene3D" id="2.170.300.10">
    <property type="entry name" value="Tie2 ligand-binding domain superfamily"/>
    <property type="match status" value="1"/>
</dbReference>
<feature type="domain" description="EGF-like" evidence="3">
    <location>
        <begin position="194"/>
        <end position="230"/>
    </location>
</feature>
<keyword evidence="2" id="KW-1133">Transmembrane helix</keyword>
<evidence type="ECO:0000256" key="2">
    <source>
        <dbReference type="SAM" id="Phobius"/>
    </source>
</evidence>
<dbReference type="PANTHER" id="PTHR24043:SF8">
    <property type="entry name" value="EGF-LIKE DOMAIN-CONTAINING PROTEIN"/>
    <property type="match status" value="1"/>
</dbReference>
<accession>A0A8W8NWQ2</accession>
<proteinExistence type="predicted"/>
<dbReference type="PANTHER" id="PTHR24043">
    <property type="entry name" value="SCAVENGER RECEPTOR CLASS F"/>
    <property type="match status" value="1"/>
</dbReference>
<feature type="domain" description="EGF-like" evidence="3">
    <location>
        <begin position="106"/>
        <end position="136"/>
    </location>
</feature>
<dbReference type="Proteomes" id="UP000005408">
    <property type="component" value="Unassembled WGS sequence"/>
</dbReference>
<dbReference type="Gene3D" id="2.60.120.260">
    <property type="entry name" value="Galactose-binding domain-like"/>
    <property type="match status" value="1"/>
</dbReference>
<organism evidence="4 5">
    <name type="scientific">Magallana gigas</name>
    <name type="common">Pacific oyster</name>
    <name type="synonym">Crassostrea gigas</name>
    <dbReference type="NCBI Taxonomy" id="29159"/>
    <lineage>
        <taxon>Eukaryota</taxon>
        <taxon>Metazoa</taxon>
        <taxon>Spiralia</taxon>
        <taxon>Lophotrochozoa</taxon>
        <taxon>Mollusca</taxon>
        <taxon>Bivalvia</taxon>
        <taxon>Autobranchia</taxon>
        <taxon>Pteriomorphia</taxon>
        <taxon>Ostreida</taxon>
        <taxon>Ostreoidea</taxon>
        <taxon>Ostreidae</taxon>
        <taxon>Magallana</taxon>
    </lineage>
</organism>
<dbReference type="SMART" id="SM00181">
    <property type="entry name" value="EGF"/>
    <property type="match status" value="3"/>
</dbReference>
<feature type="transmembrane region" description="Helical" evidence="2">
    <location>
        <begin position="290"/>
        <end position="313"/>
    </location>
</feature>
<name>A0A8W8NWQ2_MAGGI</name>
<dbReference type="InterPro" id="IPR042635">
    <property type="entry name" value="MEGF10/SREC1/2-like"/>
</dbReference>
<dbReference type="InterPro" id="IPR000742">
    <property type="entry name" value="EGF"/>
</dbReference>
<evidence type="ECO:0000313" key="4">
    <source>
        <dbReference type="EnsemblMetazoa" id="G7087.1:cds"/>
    </source>
</evidence>
<keyword evidence="1" id="KW-0245">EGF-like domain</keyword>
<evidence type="ECO:0000256" key="1">
    <source>
        <dbReference type="ARBA" id="ARBA00022536"/>
    </source>
</evidence>
<sequence length="366" mass="40149">MHFKIRFIFYGYNFINFTDILSYNKLATQSITYISQSSGASYAVDGNTATCTKQFAIGISAPYKTVWWRVDLGDVYNIYSISIFFKTYDGYGCSNASFYGINCDTPCPTNCKDNTCQIENGACSLCKPGWTGLDCKLKCRIGWYGMNCTKQCVGHCKDGAACNHVAGNCDRGCAAGWKGGLCGEECNDGGYGYNCVHNCSGHCLNNSPCNKQTGLCDRGCNPGYTNSNCSKECMLSYGDNCQYICDVHCINQTCDRINGSCLYDCKEEANCVTDNVKHISSVSSSNNLPITVGIVMSTCILVIIGVVITILVLRQRSSRTMSNTSVHRVCCKSAPAAEEIVDSEHLSNYQELNFALQENPYQSMSR</sequence>
<keyword evidence="2" id="KW-0472">Membrane</keyword>
<feature type="domain" description="EGF-like" evidence="3">
    <location>
        <begin position="151"/>
        <end position="183"/>
    </location>
</feature>
<evidence type="ECO:0000313" key="5">
    <source>
        <dbReference type="Proteomes" id="UP000005408"/>
    </source>
</evidence>
<dbReference type="EnsemblMetazoa" id="G7087.1">
    <property type="protein sequence ID" value="G7087.1:cds"/>
    <property type="gene ID" value="G7087"/>
</dbReference>
<dbReference type="AlphaFoldDB" id="A0A8W8NWQ2"/>